<gene>
    <name evidence="2" type="ORF">GCM10022280_15520</name>
</gene>
<evidence type="ECO:0000313" key="3">
    <source>
        <dbReference type="Proteomes" id="UP001500235"/>
    </source>
</evidence>
<keyword evidence="1" id="KW-0472">Membrane</keyword>
<dbReference type="Proteomes" id="UP001500235">
    <property type="component" value="Unassembled WGS sequence"/>
</dbReference>
<dbReference type="RefSeq" id="WP_344706814.1">
    <property type="nucleotide sequence ID" value="NZ_BAABBQ010000001.1"/>
</dbReference>
<organism evidence="2 3">
    <name type="scientific">Sphingomonas swuensis</name>
    <dbReference type="NCBI Taxonomy" id="977800"/>
    <lineage>
        <taxon>Bacteria</taxon>
        <taxon>Pseudomonadati</taxon>
        <taxon>Pseudomonadota</taxon>
        <taxon>Alphaproteobacteria</taxon>
        <taxon>Sphingomonadales</taxon>
        <taxon>Sphingomonadaceae</taxon>
        <taxon>Sphingomonas</taxon>
    </lineage>
</organism>
<evidence type="ECO:0008006" key="4">
    <source>
        <dbReference type="Google" id="ProtNLM"/>
    </source>
</evidence>
<dbReference type="EMBL" id="BAABBQ010000001">
    <property type="protein sequence ID" value="GAA4017245.1"/>
    <property type="molecule type" value="Genomic_DNA"/>
</dbReference>
<protein>
    <recommendedName>
        <fullName evidence="4">Phage shock protein B</fullName>
    </recommendedName>
</protein>
<comment type="caution">
    <text evidence="2">The sequence shown here is derived from an EMBL/GenBank/DDBJ whole genome shotgun (WGS) entry which is preliminary data.</text>
</comment>
<feature type="transmembrane region" description="Helical" evidence="1">
    <location>
        <begin position="6"/>
        <end position="24"/>
    </location>
</feature>
<keyword evidence="3" id="KW-1185">Reference proteome</keyword>
<proteinExistence type="predicted"/>
<keyword evidence="1" id="KW-0812">Transmembrane</keyword>
<accession>A0ABP7SWL0</accession>
<name>A0ABP7SWL0_9SPHN</name>
<sequence length="94" mass="10520">MSPLWIPILGISIPIIAILAKVLLRAMDMKEKQIERFGSETAEKAAQYASRVAELEQRVRVLERIVTDGGVQTAAQIEALRDTPVSFETREKVQ</sequence>
<keyword evidence="1" id="KW-1133">Transmembrane helix</keyword>
<evidence type="ECO:0000256" key="1">
    <source>
        <dbReference type="SAM" id="Phobius"/>
    </source>
</evidence>
<reference evidence="3" key="1">
    <citation type="journal article" date="2019" name="Int. J. Syst. Evol. Microbiol.">
        <title>The Global Catalogue of Microorganisms (GCM) 10K type strain sequencing project: providing services to taxonomists for standard genome sequencing and annotation.</title>
        <authorList>
            <consortium name="The Broad Institute Genomics Platform"/>
            <consortium name="The Broad Institute Genome Sequencing Center for Infectious Disease"/>
            <person name="Wu L."/>
            <person name="Ma J."/>
        </authorList>
    </citation>
    <scope>NUCLEOTIDE SEQUENCE [LARGE SCALE GENOMIC DNA]</scope>
    <source>
        <strain evidence="3">JCM 17563</strain>
    </source>
</reference>
<evidence type="ECO:0000313" key="2">
    <source>
        <dbReference type="EMBL" id="GAA4017245.1"/>
    </source>
</evidence>